<accession>A0ABP8GS19</accession>
<comment type="similarity">
    <text evidence="3 13">Belongs to the membrane-bound acyltransferase family.</text>
</comment>
<evidence type="ECO:0000313" key="15">
    <source>
        <dbReference type="EMBL" id="GAA4328855.1"/>
    </source>
</evidence>
<keyword evidence="6 13" id="KW-0808">Transferase</keyword>
<feature type="transmembrane region" description="Helical" evidence="14">
    <location>
        <begin position="465"/>
        <end position="483"/>
    </location>
</feature>
<dbReference type="PIRSF" id="PIRSF016636">
    <property type="entry name" value="AlgI_DltB"/>
    <property type="match status" value="1"/>
</dbReference>
<evidence type="ECO:0000256" key="4">
    <source>
        <dbReference type="ARBA" id="ARBA00016084"/>
    </source>
</evidence>
<dbReference type="RefSeq" id="WP_345535223.1">
    <property type="nucleotide sequence ID" value="NZ_BAABGJ010000001.1"/>
</dbReference>
<dbReference type="PANTHER" id="PTHR13285:SF23">
    <property type="entry name" value="TEICHOIC ACID D-ALANYLTRANSFERASE"/>
    <property type="match status" value="1"/>
</dbReference>
<organism evidence="15 16">
    <name type="scientific">Variovorax defluvii</name>
    <dbReference type="NCBI Taxonomy" id="913761"/>
    <lineage>
        <taxon>Bacteria</taxon>
        <taxon>Pseudomonadati</taxon>
        <taxon>Pseudomonadota</taxon>
        <taxon>Betaproteobacteria</taxon>
        <taxon>Burkholderiales</taxon>
        <taxon>Comamonadaceae</taxon>
        <taxon>Variovorax</taxon>
    </lineage>
</organism>
<evidence type="ECO:0000256" key="1">
    <source>
        <dbReference type="ARBA" id="ARBA00004651"/>
    </source>
</evidence>
<reference evidence="16" key="1">
    <citation type="journal article" date="2019" name="Int. J. Syst. Evol. Microbiol.">
        <title>The Global Catalogue of Microorganisms (GCM) 10K type strain sequencing project: providing services to taxonomists for standard genome sequencing and annotation.</title>
        <authorList>
            <consortium name="The Broad Institute Genomics Platform"/>
            <consortium name="The Broad Institute Genome Sequencing Center for Infectious Disease"/>
            <person name="Wu L."/>
            <person name="Ma J."/>
        </authorList>
    </citation>
    <scope>NUCLEOTIDE SEQUENCE [LARGE SCALE GENOMIC DNA]</scope>
    <source>
        <strain evidence="16">JCM 17804</strain>
    </source>
</reference>
<dbReference type="InterPro" id="IPR028362">
    <property type="entry name" value="AlgI"/>
</dbReference>
<keyword evidence="11 13" id="KW-0012">Acyltransferase</keyword>
<evidence type="ECO:0000313" key="16">
    <source>
        <dbReference type="Proteomes" id="UP001500975"/>
    </source>
</evidence>
<evidence type="ECO:0000256" key="2">
    <source>
        <dbReference type="ARBA" id="ARBA00005182"/>
    </source>
</evidence>
<comment type="caution">
    <text evidence="15">The sequence shown here is derived from an EMBL/GenBank/DDBJ whole genome shotgun (WGS) entry which is preliminary data.</text>
</comment>
<protein>
    <recommendedName>
        <fullName evidence="4">Probable alginate O-acetylase AlgI</fullName>
    </recommendedName>
    <alternativeName>
        <fullName evidence="12">Alginate biosynthesis protein AlgI</fullName>
    </alternativeName>
</protein>
<evidence type="ECO:0000256" key="13">
    <source>
        <dbReference type="PIRNR" id="PIRNR016636"/>
    </source>
</evidence>
<gene>
    <name evidence="15" type="ORF">GCM10023165_01460</name>
</gene>
<feature type="transmembrane region" description="Helical" evidence="14">
    <location>
        <begin position="371"/>
        <end position="388"/>
    </location>
</feature>
<evidence type="ECO:0000256" key="12">
    <source>
        <dbReference type="ARBA" id="ARBA00031030"/>
    </source>
</evidence>
<dbReference type="Pfam" id="PF03062">
    <property type="entry name" value="MBOAT"/>
    <property type="match status" value="1"/>
</dbReference>
<evidence type="ECO:0000256" key="5">
    <source>
        <dbReference type="ARBA" id="ARBA00022475"/>
    </source>
</evidence>
<evidence type="ECO:0000256" key="10">
    <source>
        <dbReference type="ARBA" id="ARBA00023136"/>
    </source>
</evidence>
<dbReference type="PIRSF" id="PIRSF500217">
    <property type="entry name" value="AlgI"/>
    <property type="match status" value="1"/>
</dbReference>
<name>A0ABP8GS19_9BURK</name>
<feature type="transmembrane region" description="Helical" evidence="14">
    <location>
        <begin position="231"/>
        <end position="250"/>
    </location>
</feature>
<sequence>MLFNSHAFLFVYFPIVLLGFFWIGKRNVRAAAGFLALASLFFYGWWSVKAMPLLLGSICVNYWFGLRLTPAPGREDAQRKRLLIAALVVNLGVLAIFKYANFFLSNVNEGLAAAGFTPMPLLHIALPIGISFYTFTQIAFLVDCWQGKVHERSFVHYALFVTYFPHLIAGPVLHHAQMMPQFANPSTYKPDPNKIAVGLAIFSFGLAKKLLIADPMGQYADLVFNGAHQGLAPTLYTAWFGVLAYTLQIYFDFSGYSDMAVGLSLCLGVQLPINFRSPYKSTNIIEFWRRWHISLSTFLRDYLYVPLGGNRKGPARRYLNLFLTMLLGGLWHGAAWTFVIWGALHGAYLMVNHLWNAKVRRNAAPGRVAKVLGWLLTFVCVMIAWVVFRADGMHTAIAIYKGMLGLNGAPPTAFNEMGLMPYRKNDFFKTMLVGLFICLALPPAITLERWVPHPQSVAGHRVMAATSTVFIAASTLVLFAWAVSKLGGYSPFLYFQF</sequence>
<feature type="transmembrane region" description="Helical" evidence="14">
    <location>
        <begin position="321"/>
        <end position="351"/>
    </location>
</feature>
<evidence type="ECO:0000256" key="7">
    <source>
        <dbReference type="ARBA" id="ARBA00022692"/>
    </source>
</evidence>
<dbReference type="InterPro" id="IPR004299">
    <property type="entry name" value="MBOAT_fam"/>
</dbReference>
<feature type="transmembrane region" description="Helical" evidence="14">
    <location>
        <begin position="82"/>
        <end position="100"/>
    </location>
</feature>
<dbReference type="InterPro" id="IPR051085">
    <property type="entry name" value="MB_O-acyltransferase"/>
</dbReference>
<keyword evidence="5 13" id="KW-1003">Cell membrane</keyword>
<dbReference type="EMBL" id="BAABGJ010000001">
    <property type="protein sequence ID" value="GAA4328855.1"/>
    <property type="molecule type" value="Genomic_DNA"/>
</dbReference>
<keyword evidence="10 13" id="KW-0472">Membrane</keyword>
<evidence type="ECO:0000256" key="14">
    <source>
        <dbReference type="SAM" id="Phobius"/>
    </source>
</evidence>
<feature type="transmembrane region" description="Helical" evidence="14">
    <location>
        <begin position="154"/>
        <end position="173"/>
    </location>
</feature>
<feature type="transmembrane region" description="Helical" evidence="14">
    <location>
        <begin position="52"/>
        <end position="70"/>
    </location>
</feature>
<evidence type="ECO:0000256" key="8">
    <source>
        <dbReference type="ARBA" id="ARBA00022841"/>
    </source>
</evidence>
<dbReference type="PANTHER" id="PTHR13285">
    <property type="entry name" value="ACYLTRANSFERASE"/>
    <property type="match status" value="1"/>
</dbReference>
<proteinExistence type="inferred from homology"/>
<keyword evidence="7 14" id="KW-0812">Transmembrane</keyword>
<comment type="pathway">
    <text evidence="2">Glycan biosynthesis; alginate biosynthesis.</text>
</comment>
<comment type="subcellular location">
    <subcellularLocation>
        <location evidence="1">Cell membrane</location>
        <topology evidence="1">Multi-pass membrane protein</topology>
    </subcellularLocation>
</comment>
<evidence type="ECO:0000256" key="9">
    <source>
        <dbReference type="ARBA" id="ARBA00022989"/>
    </source>
</evidence>
<keyword evidence="8" id="KW-0016">Alginate biosynthesis</keyword>
<evidence type="ECO:0000256" key="11">
    <source>
        <dbReference type="ARBA" id="ARBA00023315"/>
    </source>
</evidence>
<dbReference type="Proteomes" id="UP001500975">
    <property type="component" value="Unassembled WGS sequence"/>
</dbReference>
<feature type="transmembrane region" description="Helical" evidence="14">
    <location>
        <begin position="427"/>
        <end position="445"/>
    </location>
</feature>
<keyword evidence="16" id="KW-1185">Reference proteome</keyword>
<keyword evidence="9 14" id="KW-1133">Transmembrane helix</keyword>
<feature type="transmembrane region" description="Helical" evidence="14">
    <location>
        <begin position="120"/>
        <end position="142"/>
    </location>
</feature>
<evidence type="ECO:0000256" key="3">
    <source>
        <dbReference type="ARBA" id="ARBA00010323"/>
    </source>
</evidence>
<evidence type="ECO:0000256" key="6">
    <source>
        <dbReference type="ARBA" id="ARBA00022679"/>
    </source>
</evidence>
<dbReference type="InterPro" id="IPR024194">
    <property type="entry name" value="Ac/AlaTfrase_AlgI/DltB"/>
</dbReference>
<feature type="transmembrane region" description="Helical" evidence="14">
    <location>
        <begin position="6"/>
        <end position="23"/>
    </location>
</feature>